<dbReference type="PROSITE" id="PS50949">
    <property type="entry name" value="HTH_GNTR"/>
    <property type="match status" value="1"/>
</dbReference>
<dbReference type="SUPFAM" id="SSF48008">
    <property type="entry name" value="GntR ligand-binding domain-like"/>
    <property type="match status" value="1"/>
</dbReference>
<dbReference type="Pfam" id="PF00392">
    <property type="entry name" value="GntR"/>
    <property type="match status" value="1"/>
</dbReference>
<evidence type="ECO:0000256" key="2">
    <source>
        <dbReference type="ARBA" id="ARBA00023125"/>
    </source>
</evidence>
<dbReference type="InterPro" id="IPR036388">
    <property type="entry name" value="WH-like_DNA-bd_sf"/>
</dbReference>
<evidence type="ECO:0000256" key="1">
    <source>
        <dbReference type="ARBA" id="ARBA00023015"/>
    </source>
</evidence>
<keyword evidence="2 6" id="KW-0238">DNA-binding</keyword>
<evidence type="ECO:0000313" key="7">
    <source>
        <dbReference type="Proteomes" id="UP000234462"/>
    </source>
</evidence>
<protein>
    <submittedName>
        <fullName evidence="6">DNA-binding transcriptional regulator, FadR family</fullName>
    </submittedName>
</protein>
<dbReference type="RefSeq" id="WP_101589989.1">
    <property type="nucleotide sequence ID" value="NZ_FXZM01000016.1"/>
</dbReference>
<proteinExistence type="predicted"/>
<evidence type="ECO:0000256" key="3">
    <source>
        <dbReference type="ARBA" id="ARBA00023163"/>
    </source>
</evidence>
<dbReference type="EMBL" id="FXZM01000016">
    <property type="protein sequence ID" value="SMY13079.1"/>
    <property type="molecule type" value="Genomic_DNA"/>
</dbReference>
<keyword evidence="7" id="KW-1185">Reference proteome</keyword>
<dbReference type="CDD" id="cd07377">
    <property type="entry name" value="WHTH_GntR"/>
    <property type="match status" value="1"/>
</dbReference>
<dbReference type="InterPro" id="IPR011711">
    <property type="entry name" value="GntR_C"/>
</dbReference>
<dbReference type="SMART" id="SM00345">
    <property type="entry name" value="HTH_GNTR"/>
    <property type="match status" value="1"/>
</dbReference>
<dbReference type="Proteomes" id="UP000234462">
    <property type="component" value="Unassembled WGS sequence"/>
</dbReference>
<dbReference type="PRINTS" id="PR00035">
    <property type="entry name" value="HTHGNTR"/>
</dbReference>
<dbReference type="SMART" id="SM00895">
    <property type="entry name" value="FCD"/>
    <property type="match status" value="1"/>
</dbReference>
<feature type="coiled-coil region" evidence="4">
    <location>
        <begin position="100"/>
        <end position="127"/>
    </location>
</feature>
<dbReference type="OrthoDB" id="9784718at2"/>
<accession>A0A2H1L876</accession>
<sequence>MTRQEFSPDSAVATNAFEETLAKLLRALSIGTYLVGDKLPPERDLATALRVSRATLRVALQELREAGIVKVSRGRYGGTEVVRLPSEHAPGAAPVSDEELDDALRFRELLEREAARLAAEADMSAEQRRRIDELRRTCADAPLDQYRAYDSRFHIAIAELAGIPSLTRAITENRAQVNAMLDRIPMMAANLDHANDQHHALVDSILNGDAEAAAALAADHARGTETILRGFLEQEGR</sequence>
<organism evidence="6 7">
    <name type="scientific">Brevibacterium jeotgali</name>
    <dbReference type="NCBI Taxonomy" id="1262550"/>
    <lineage>
        <taxon>Bacteria</taxon>
        <taxon>Bacillati</taxon>
        <taxon>Actinomycetota</taxon>
        <taxon>Actinomycetes</taxon>
        <taxon>Micrococcales</taxon>
        <taxon>Brevibacteriaceae</taxon>
        <taxon>Brevibacterium</taxon>
    </lineage>
</organism>
<dbReference type="GO" id="GO:0003700">
    <property type="term" value="F:DNA-binding transcription factor activity"/>
    <property type="evidence" value="ECO:0007669"/>
    <property type="project" value="InterPro"/>
</dbReference>
<name>A0A2H1L876_9MICO</name>
<dbReference type="InterPro" id="IPR036390">
    <property type="entry name" value="WH_DNA-bd_sf"/>
</dbReference>
<dbReference type="SUPFAM" id="SSF46785">
    <property type="entry name" value="Winged helix' DNA-binding domain"/>
    <property type="match status" value="1"/>
</dbReference>
<dbReference type="PANTHER" id="PTHR43537:SF24">
    <property type="entry name" value="GLUCONATE OPERON TRANSCRIPTIONAL REPRESSOR"/>
    <property type="match status" value="1"/>
</dbReference>
<dbReference type="PANTHER" id="PTHR43537">
    <property type="entry name" value="TRANSCRIPTIONAL REGULATOR, GNTR FAMILY"/>
    <property type="match status" value="1"/>
</dbReference>
<dbReference type="Gene3D" id="1.10.10.10">
    <property type="entry name" value="Winged helix-like DNA-binding domain superfamily/Winged helix DNA-binding domain"/>
    <property type="match status" value="1"/>
</dbReference>
<dbReference type="Gene3D" id="1.20.120.530">
    <property type="entry name" value="GntR ligand-binding domain-like"/>
    <property type="match status" value="1"/>
</dbReference>
<dbReference type="InterPro" id="IPR000524">
    <property type="entry name" value="Tscrpt_reg_HTH_GntR"/>
</dbReference>
<dbReference type="GO" id="GO:0003677">
    <property type="term" value="F:DNA binding"/>
    <property type="evidence" value="ECO:0007669"/>
    <property type="project" value="UniProtKB-KW"/>
</dbReference>
<evidence type="ECO:0000256" key="4">
    <source>
        <dbReference type="SAM" id="Coils"/>
    </source>
</evidence>
<dbReference type="InterPro" id="IPR008920">
    <property type="entry name" value="TF_FadR/GntR_C"/>
</dbReference>
<keyword evidence="3" id="KW-0804">Transcription</keyword>
<feature type="domain" description="HTH gntR-type" evidence="5">
    <location>
        <begin position="14"/>
        <end position="84"/>
    </location>
</feature>
<dbReference type="AlphaFoldDB" id="A0A2H1L876"/>
<dbReference type="Pfam" id="PF07729">
    <property type="entry name" value="FCD"/>
    <property type="match status" value="1"/>
</dbReference>
<gene>
    <name evidence="6" type="ORF">BJEO58_02687</name>
</gene>
<keyword evidence="1" id="KW-0805">Transcription regulation</keyword>
<reference evidence="7" key="1">
    <citation type="submission" date="2017-03" db="EMBL/GenBank/DDBJ databases">
        <authorList>
            <person name="Monnet C."/>
        </authorList>
    </citation>
    <scope>NUCLEOTIDE SEQUENCE [LARGE SCALE GENOMIC DNA]</scope>
    <source>
        <strain evidence="7">SJ5-8</strain>
    </source>
</reference>
<evidence type="ECO:0000259" key="5">
    <source>
        <dbReference type="PROSITE" id="PS50949"/>
    </source>
</evidence>
<evidence type="ECO:0000313" key="6">
    <source>
        <dbReference type="EMBL" id="SMY13079.1"/>
    </source>
</evidence>
<keyword evidence="4" id="KW-0175">Coiled coil</keyword>